<evidence type="ECO:0000313" key="3">
    <source>
        <dbReference type="EMBL" id="TGG86466.1"/>
    </source>
</evidence>
<feature type="transmembrane region" description="Helical" evidence="2">
    <location>
        <begin position="27"/>
        <end position="44"/>
    </location>
</feature>
<proteinExistence type="predicted"/>
<evidence type="ECO:0000256" key="2">
    <source>
        <dbReference type="SAM" id="Phobius"/>
    </source>
</evidence>
<dbReference type="EMBL" id="RCIY01000040">
    <property type="protein sequence ID" value="TGG86466.1"/>
    <property type="molecule type" value="Genomic_DNA"/>
</dbReference>
<reference evidence="3 4" key="1">
    <citation type="submission" date="2018-10" db="EMBL/GenBank/DDBJ databases">
        <title>Isolation of pseudouridimycin from Streptomyces albus DSM 40763.</title>
        <authorList>
            <person name="Rosenqvist P."/>
            <person name="Metsae-Ketelae M."/>
            <person name="Virta P."/>
        </authorList>
    </citation>
    <scope>NUCLEOTIDE SEQUENCE [LARGE SCALE GENOMIC DNA]</scope>
    <source>
        <strain evidence="3 4">DSM 40763</strain>
    </source>
</reference>
<protein>
    <submittedName>
        <fullName evidence="3">Uncharacterized protein</fullName>
    </submittedName>
</protein>
<feature type="region of interest" description="Disordered" evidence="1">
    <location>
        <begin position="45"/>
        <end position="64"/>
    </location>
</feature>
<feature type="region of interest" description="Disordered" evidence="1">
    <location>
        <begin position="1"/>
        <end position="20"/>
    </location>
</feature>
<sequence>MHPQHQPRPQPHRHRAARPAKRVHKPLFILGVPVVVIAAIAVGTDDDTGAGSTGEREPRARPTTVPEYKVIRENMGGKTGKADLLMPKARPEAAEAAIRDYAEKIDGPRAVSVGVVRSEDAAVVVCRGEWREDERAARLYGGEPGLAVECPDPVPIGSDEGDRAAAEKAAGIPPKPTGAARTAYLDAVREIVPALAAEPDKAVDAGRNQCAALGRGSTGLDRLAAQRFGDGAHPLTEAQGGRLNAVLRKTLCPEP</sequence>
<evidence type="ECO:0000313" key="4">
    <source>
        <dbReference type="Proteomes" id="UP000298111"/>
    </source>
</evidence>
<feature type="compositionally biased region" description="Basic residues" evidence="1">
    <location>
        <begin position="10"/>
        <end position="20"/>
    </location>
</feature>
<keyword evidence="2" id="KW-1133">Transmembrane helix</keyword>
<dbReference type="Proteomes" id="UP000298111">
    <property type="component" value="Unassembled WGS sequence"/>
</dbReference>
<accession>A0A6C1CBL6</accession>
<dbReference type="AlphaFoldDB" id="A0A6C1CBL6"/>
<keyword evidence="2" id="KW-0812">Transmembrane</keyword>
<organism evidence="3 4">
    <name type="scientific">Streptomyces albus</name>
    <dbReference type="NCBI Taxonomy" id="1888"/>
    <lineage>
        <taxon>Bacteria</taxon>
        <taxon>Bacillati</taxon>
        <taxon>Actinomycetota</taxon>
        <taxon>Actinomycetes</taxon>
        <taxon>Kitasatosporales</taxon>
        <taxon>Streptomycetaceae</taxon>
        <taxon>Streptomyces</taxon>
    </lineage>
</organism>
<comment type="caution">
    <text evidence="3">The sequence shown here is derived from an EMBL/GenBank/DDBJ whole genome shotgun (WGS) entry which is preliminary data.</text>
</comment>
<keyword evidence="2" id="KW-0472">Membrane</keyword>
<dbReference type="GeneID" id="75179495"/>
<dbReference type="RefSeq" id="WP_016471688.1">
    <property type="nucleotide sequence ID" value="NZ_BBQG01000020.1"/>
</dbReference>
<name>A0A6C1CBL6_9ACTN</name>
<gene>
    <name evidence="3" type="ORF">D8771_09000</name>
</gene>
<evidence type="ECO:0000256" key="1">
    <source>
        <dbReference type="SAM" id="MobiDB-lite"/>
    </source>
</evidence>